<dbReference type="RefSeq" id="WP_221225767.1">
    <property type="nucleotide sequence ID" value="NZ_JACIBY010000024.1"/>
</dbReference>
<protein>
    <submittedName>
        <fullName evidence="1">Uncharacterized protein</fullName>
    </submittedName>
</protein>
<keyword evidence="2" id="KW-1185">Reference proteome</keyword>
<accession>A0A7W5ZSD3</accession>
<sequence>MADGMPNPMKTSQNNIQMKNKLIFILIYFIQLTSFAQTSGPSQPEVQSFQPVTMTDMVDPPTGEFRHQIQLFSIGGYPVNINYNSQVTMEQEASMVGLGWNLNVGAITRQVRGLPDDFKGDLVKRQVSMKPNITIGKDIGFSLEILGINRKDSDSLDRQYSASLNASVGVFFNNTSGWGIDAKIRPGFSGHIGGWAANAGIGVSSNSQHGTNINPYVGFSYDWTKNKGVEVGQSKIVNEKLRIRPSKIKTKSLTSGAGYDFSTSTYTPKVDLPFETKNYDYKVKAGYAFPLANVGGELNFNKVVQTLSINEVVSPAFGSLYADFGKNNEAALMDFVREQDGVMLEDKPNLPFTFNTPDIYSVAGQGIGGIFELKRNNVFVAFDPFVKTNNNALGAEIDLGFGPTDGHIGAEIRGGYTRNASSKWDGNSNRLLPNVDFNNLTRSLSEKVYFKNPSDVMFNANPIYQLSGIKPIAPILSHIPYWGGQTKEFKINVEDNELSITRDNFLNSNRDKRLDVIYYLNAKETQEKGFQQFISSYKLNEFSNGQVTYLPRIAQNRSENQLSEMICLKPDGQKYVFNIPAINNEKREFSYSINDNEVDNSYETNRVVNQFSATFDGGKDGYLSVTHTPAYAHAFLLGSVLSPNYIDVDANGPSVNDLGDYVKFNYSLLDSNFYWRSNNSLEKVGADKGNVADDRDAKAFYSEGTKEIWLIHSIESKNEVARFYYSNRADAYDLKDPNKKLQKLDSVLIYSMAELNKPIPMPLKKVYFQYDDTNPLCKGIFNNNSLGKLTLNKVYFKEGSSHKGKHSAYEFGYGFNKPYDELSVDRWGNYKTNSNFPISLDNKKFPYVPQDNPTVTNQSAAAWLLNSIKLPFGGEITINYEAHDYAYVQNKRAMYMTPIVGVVKEKPTSKITENTLYTDNSPHNYLIFKLKTPFVGTLSEIEAKEKLKVEYLTDPTDSKYGSILDNPHANFYGKFYLNVDRSFSKYEEIPAFLNIKECGVIKDGNQYSYGWIELKGAPIADGNNDNANQISKIGWEFVKHTYPHVLFGVDNPVGISENTDLENMPGLFDTGPTSDLIKGIIKFGPYRKLRNDKIASKIDLSKSFIRLYEPSYRKIGGSGARVQKITVSDHWNEMAGTPATESAYSIVYDYSKTENGKIISSGVASYEPEIGEDENPWYQPIHFKEKNVLQPDDNKFLTGPIGKSLFPSASIVYSNVKVTQNPVVNQQTEEGTGNTIYEFYTARDFPIQELETKKETKRVPKLKLTPMFGISNDYMATVMGYSIVSNDMHGKPKSESIYGEGNNLVSQKKYYYKSNNNGVLINEVPSIDENRNISINQTMGVETLLTGDARRFDTESYSGSLKGNLDINWSTLVVVPSFVPDFSFEKKSFSSFTLTKHIRQQGILDSVVVTDKGSTIATKNLLWDAKTGAVLLTQTTNEFKDPIYNFTYPAHWAYEGMGMACENVGTEVWLNPPIQITSNEIQLQGDHSYFEVGDIVFMEKLGGTGGIKLVIESVSLQNNTTKLNFHTLYRSNFSINGAYANGKLKIIQSGKRNVATSAIGSLVLLKNPIVNNRLEINAQKQIIDANAVVFDNKTKDIVCDTCSYGPKPAFRQVLSTVKNLGAWQPVATYKFVDDRTQTATNPVLRTDGAIQNFVPFWNRVNSGRWLGFTNQGASNYNLWIAPEKVTMVDAESQPLESKNAIGIYSSVSFSNFDGMVNATTANARYHEMLFDGFEDYMPCPDDNHYTLLSTQYPTFRSNEQAHTGNYSMKTGATEFTKIIKNANVAYECEKVVEVIDRIYNREDDYSKFDFPSLSEKCDCEPEFQLQPNKEYILSLWVREANASSNTIDYQNANVKITMGSGNPAISITARPEGQILDGWQRIEKRFTTPATNTQIKLIFSPNTYFDDVRIHPADANMKSYVYDERDYSLMATLDENNFATFYEYNNKKNLKRVKKETEKSVVTLQEVNFGAAKK</sequence>
<name>A0A7W5ZSD3_9BACT</name>
<organism evidence="1 2">
    <name type="scientific">Runella defluvii</name>
    <dbReference type="NCBI Taxonomy" id="370973"/>
    <lineage>
        <taxon>Bacteria</taxon>
        <taxon>Pseudomonadati</taxon>
        <taxon>Bacteroidota</taxon>
        <taxon>Cytophagia</taxon>
        <taxon>Cytophagales</taxon>
        <taxon>Spirosomataceae</taxon>
        <taxon>Runella</taxon>
    </lineage>
</organism>
<reference evidence="1 2" key="1">
    <citation type="submission" date="2020-08" db="EMBL/GenBank/DDBJ databases">
        <title>Genomic Encyclopedia of Type Strains, Phase IV (KMG-IV): sequencing the most valuable type-strain genomes for metagenomic binning, comparative biology and taxonomic classification.</title>
        <authorList>
            <person name="Goeker M."/>
        </authorList>
    </citation>
    <scope>NUCLEOTIDE SEQUENCE [LARGE SCALE GENOMIC DNA]</scope>
    <source>
        <strain evidence="1 2">DSM 17976</strain>
    </source>
</reference>
<dbReference type="EMBL" id="JACIBY010000024">
    <property type="protein sequence ID" value="MBB3842031.1"/>
    <property type="molecule type" value="Genomic_DNA"/>
</dbReference>
<dbReference type="Proteomes" id="UP000541352">
    <property type="component" value="Unassembled WGS sequence"/>
</dbReference>
<comment type="caution">
    <text evidence="1">The sequence shown here is derived from an EMBL/GenBank/DDBJ whole genome shotgun (WGS) entry which is preliminary data.</text>
</comment>
<dbReference type="Gene3D" id="2.60.120.260">
    <property type="entry name" value="Galactose-binding domain-like"/>
    <property type="match status" value="1"/>
</dbReference>
<proteinExistence type="predicted"/>
<evidence type="ECO:0000313" key="2">
    <source>
        <dbReference type="Proteomes" id="UP000541352"/>
    </source>
</evidence>
<evidence type="ECO:0000313" key="1">
    <source>
        <dbReference type="EMBL" id="MBB3842031.1"/>
    </source>
</evidence>
<gene>
    <name evidence="1" type="ORF">FHS57_006060</name>
</gene>